<evidence type="ECO:0008006" key="3">
    <source>
        <dbReference type="Google" id="ProtNLM"/>
    </source>
</evidence>
<evidence type="ECO:0000313" key="2">
    <source>
        <dbReference type="Proteomes" id="UP000467700"/>
    </source>
</evidence>
<sequence length="545" mass="62869">MAHTSCAICGQDGEFGAKQPKVTCTSWNTTTVPCPNCVQVKALDEHIEEARAYIRHLKAHRAALRRGANTFHDPFTTLVPIEIASKILCFCVDGEEFKRRIPLVLSAVSKRWQVIAHSTPLLWASIRLRVYPRSSRYSYEDMLRHWLQRSSQYPISIDLQVGSFTHYTREELENQYRPIIEILNAHCHRWRKLSVAMPIHLLGLLKGNFNGKPLLSHLEIRGTDPDDDNDEGSQNWKFDLGTSLPAPHIVSISECRTQRIHINWCNVTNLFLRFYRPHEIFALLKAAPLLRECRLEGLLDDVQAASDYQDLPVVHHNLIKFHIEIWDVSLSPLFGGLCFPNLNSLFYSGSHASMTPHVSFLLRSSCPIKSLTIHLSSDSDHRAELFDILWAVPTLERLEIKGVCPFDNFFQLLADDEGGLKQRRFLPSLMEISQDRPHSWTGTFTWKDISKAVKTRASQHRAERGLPVLKRFWWDLHVSHLPEFDDGFYIDEGSVRVFEQLRADGIDIKLTNHYNEKGRRDMIVYSRAYHDAKREREKKQSTSDD</sequence>
<dbReference type="OrthoDB" id="2909371at2759"/>
<organism evidence="1 2">
    <name type="scientific">Cyclocybe aegerita</name>
    <name type="common">Black poplar mushroom</name>
    <name type="synonym">Agrocybe aegerita</name>
    <dbReference type="NCBI Taxonomy" id="1973307"/>
    <lineage>
        <taxon>Eukaryota</taxon>
        <taxon>Fungi</taxon>
        <taxon>Dikarya</taxon>
        <taxon>Basidiomycota</taxon>
        <taxon>Agaricomycotina</taxon>
        <taxon>Agaricomycetes</taxon>
        <taxon>Agaricomycetidae</taxon>
        <taxon>Agaricales</taxon>
        <taxon>Agaricineae</taxon>
        <taxon>Bolbitiaceae</taxon>
        <taxon>Cyclocybe</taxon>
    </lineage>
</organism>
<accession>A0A8S0X203</accession>
<comment type="caution">
    <text evidence="1">The sequence shown here is derived from an EMBL/GenBank/DDBJ whole genome shotgun (WGS) entry which is preliminary data.</text>
</comment>
<dbReference type="Proteomes" id="UP000467700">
    <property type="component" value="Unassembled WGS sequence"/>
</dbReference>
<evidence type="ECO:0000313" key="1">
    <source>
        <dbReference type="EMBL" id="CAA7271357.1"/>
    </source>
</evidence>
<gene>
    <name evidence="1" type="ORF">AAE3_LOCUS13596</name>
</gene>
<protein>
    <recommendedName>
        <fullName evidence="3">F-box domain-containing protein</fullName>
    </recommendedName>
</protein>
<name>A0A8S0X203_CYCAE</name>
<proteinExistence type="predicted"/>
<dbReference type="AlphaFoldDB" id="A0A8S0X203"/>
<reference evidence="1 2" key="1">
    <citation type="submission" date="2020-01" db="EMBL/GenBank/DDBJ databases">
        <authorList>
            <person name="Gupta K D."/>
        </authorList>
    </citation>
    <scope>NUCLEOTIDE SEQUENCE [LARGE SCALE GENOMIC DNA]</scope>
</reference>
<keyword evidence="2" id="KW-1185">Reference proteome</keyword>
<dbReference type="InterPro" id="IPR036047">
    <property type="entry name" value="F-box-like_dom_sf"/>
</dbReference>
<dbReference type="EMBL" id="CACVBS010000106">
    <property type="protein sequence ID" value="CAA7271357.1"/>
    <property type="molecule type" value="Genomic_DNA"/>
</dbReference>
<dbReference type="SUPFAM" id="SSF81383">
    <property type="entry name" value="F-box domain"/>
    <property type="match status" value="1"/>
</dbReference>